<evidence type="ECO:0000256" key="6">
    <source>
        <dbReference type="ARBA" id="ARBA00022989"/>
    </source>
</evidence>
<keyword evidence="7 9" id="KW-0408">Iron</keyword>
<feature type="transmembrane region" description="Helical" evidence="11">
    <location>
        <begin position="422"/>
        <end position="445"/>
    </location>
</feature>
<dbReference type="GO" id="GO:0046872">
    <property type="term" value="F:metal ion binding"/>
    <property type="evidence" value="ECO:0007669"/>
    <property type="project" value="UniProtKB-KW"/>
</dbReference>
<evidence type="ECO:0000256" key="12">
    <source>
        <dbReference type="SAM" id="SignalP"/>
    </source>
</evidence>
<dbReference type="InterPro" id="IPR004923">
    <property type="entry name" value="FTR1/Fip1/EfeU"/>
</dbReference>
<keyword evidence="12" id="KW-0732">Signal</keyword>
<evidence type="ECO:0000256" key="1">
    <source>
        <dbReference type="ARBA" id="ARBA00004141"/>
    </source>
</evidence>
<evidence type="ECO:0000256" key="3">
    <source>
        <dbReference type="ARBA" id="ARBA00022617"/>
    </source>
</evidence>
<sequence length="642" mass="68125">MQALRLLSIVLFSLIATASIAQVAPPATQDKTKQIWQLLDYLAVDYGRSVKEGQIANEAEYAEMQEFAQAAERQLAELPAVLAAPTLASDAAALRALIAQKASAASVGEQARKLAGGLIAAYPVSMAPGKLPDLQRGATLYQSQCASCHGVSGHADGPLAAKLNPPPIALADHERARERSVFALQQIITRGVAGTSMPGFVQLSDEDRWALAYFASTLSYSEADQQAGAKLWAAQPALREAVPTLATLSQHSEAALAKTVGADAARQLTAYLRSTPQLLATSNTGSIQIAKDKLRESVVALDNGNERLASQLALSAYLDGFEPVEPALAAKNQALFHDIEKTMGLYRNALTAGQVERAHDIAQQLQTQLDEAQDALGGTKDALSTFLGALTILLREGLEALLVVVAMMAFLKKADRTDVLPYVHAGWMTALTAGGLTWLVATYVVDVSGASREMTEGVSAVFAAVVLLAVGMWMHQKSLAGRWQTYVKEKLSSALSKKSALMLFVLSFVTVYREVFETVLFYAALWTQDNGVYLLAGLASGVVILAAVAAVLLRSAARLPISQFFAFSSALVGALAVVLMGKGVAALQKVGVLQITPLSIPRIDVLGVYPSIQTVTAQVLILLIIVASVAYNLRSQRAATQS</sequence>
<comment type="similarity">
    <text evidence="2">Belongs to the oxidase-dependent Fe transporter (OFeT) (TC 9.A.10.1) family.</text>
</comment>
<reference evidence="14 15" key="1">
    <citation type="submission" date="2019-06" db="EMBL/GenBank/DDBJ databases">
        <title>Whole genome shotgun sequence of Zoogloea ramigera NBRC 15342.</title>
        <authorList>
            <person name="Hosoyama A."/>
            <person name="Uohara A."/>
            <person name="Ohji S."/>
            <person name="Ichikawa N."/>
        </authorList>
    </citation>
    <scope>NUCLEOTIDE SEQUENCE [LARGE SCALE GENOMIC DNA]</scope>
    <source>
        <strain evidence="14 15">NBRC 15342</strain>
    </source>
</reference>
<comment type="subcellular location">
    <subcellularLocation>
        <location evidence="1">Membrane</location>
        <topology evidence="1">Multi-pass membrane protein</topology>
    </subcellularLocation>
</comment>
<dbReference type="Gene3D" id="1.10.760.10">
    <property type="entry name" value="Cytochrome c-like domain"/>
    <property type="match status" value="1"/>
</dbReference>
<keyword evidence="4 11" id="KW-0812">Transmembrane</keyword>
<dbReference type="InterPro" id="IPR009056">
    <property type="entry name" value="Cyt_c-like_dom"/>
</dbReference>
<dbReference type="PANTHER" id="PTHR31632:SF2">
    <property type="entry name" value="PLASMA MEMBRANE IRON PERMEASE"/>
    <property type="match status" value="1"/>
</dbReference>
<dbReference type="GO" id="GO:0015093">
    <property type="term" value="F:ferrous iron transmembrane transporter activity"/>
    <property type="evidence" value="ECO:0007669"/>
    <property type="project" value="TreeGrafter"/>
</dbReference>
<feature type="transmembrane region" description="Helical" evidence="11">
    <location>
        <begin position="457"/>
        <end position="474"/>
    </location>
</feature>
<keyword evidence="10" id="KW-0175">Coiled coil</keyword>
<feature type="transmembrane region" description="Helical" evidence="11">
    <location>
        <begin position="386"/>
        <end position="410"/>
    </location>
</feature>
<dbReference type="PROSITE" id="PS51007">
    <property type="entry name" value="CYTC"/>
    <property type="match status" value="1"/>
</dbReference>
<feature type="transmembrane region" description="Helical" evidence="11">
    <location>
        <begin position="495"/>
        <end position="512"/>
    </location>
</feature>
<evidence type="ECO:0000313" key="15">
    <source>
        <dbReference type="Proteomes" id="UP000318422"/>
    </source>
</evidence>
<feature type="signal peptide" evidence="12">
    <location>
        <begin position="1"/>
        <end position="23"/>
    </location>
</feature>
<accession>A0A4Y4CWB7</accession>
<keyword evidence="5 9" id="KW-0479">Metal-binding</keyword>
<proteinExistence type="inferred from homology"/>
<dbReference type="Pfam" id="PF03239">
    <property type="entry name" value="FTR1"/>
    <property type="match status" value="1"/>
</dbReference>
<dbReference type="EMBL" id="BJNV01000072">
    <property type="protein sequence ID" value="GEC97245.1"/>
    <property type="molecule type" value="Genomic_DNA"/>
</dbReference>
<feature type="domain" description="Cytochrome c" evidence="13">
    <location>
        <begin position="132"/>
        <end position="276"/>
    </location>
</feature>
<dbReference type="AlphaFoldDB" id="A0A4Y4CWB7"/>
<evidence type="ECO:0000313" key="14">
    <source>
        <dbReference type="EMBL" id="GEC97245.1"/>
    </source>
</evidence>
<dbReference type="GO" id="GO:0009055">
    <property type="term" value="F:electron transfer activity"/>
    <property type="evidence" value="ECO:0007669"/>
    <property type="project" value="InterPro"/>
</dbReference>
<organism evidence="14 15">
    <name type="scientific">Zoogloea ramigera</name>
    <dbReference type="NCBI Taxonomy" id="350"/>
    <lineage>
        <taxon>Bacteria</taxon>
        <taxon>Pseudomonadati</taxon>
        <taxon>Pseudomonadota</taxon>
        <taxon>Betaproteobacteria</taxon>
        <taxon>Rhodocyclales</taxon>
        <taxon>Zoogloeaceae</taxon>
        <taxon>Zoogloea</taxon>
    </lineage>
</organism>
<keyword evidence="6 11" id="KW-1133">Transmembrane helix</keyword>
<protein>
    <submittedName>
        <fullName evidence="14">Cystathionine gamma-synthase</fullName>
    </submittedName>
</protein>
<feature type="transmembrane region" description="Helical" evidence="11">
    <location>
        <begin position="607"/>
        <end position="633"/>
    </location>
</feature>
<dbReference type="GO" id="GO:0033573">
    <property type="term" value="C:high-affinity iron permease complex"/>
    <property type="evidence" value="ECO:0007669"/>
    <property type="project" value="InterPro"/>
</dbReference>
<evidence type="ECO:0000256" key="5">
    <source>
        <dbReference type="ARBA" id="ARBA00022723"/>
    </source>
</evidence>
<evidence type="ECO:0000256" key="11">
    <source>
        <dbReference type="SAM" id="Phobius"/>
    </source>
</evidence>
<dbReference type="Pfam" id="PF13442">
    <property type="entry name" value="Cytochrome_CBB3"/>
    <property type="match status" value="1"/>
</dbReference>
<feature type="chain" id="PRO_5021203538" evidence="12">
    <location>
        <begin position="24"/>
        <end position="642"/>
    </location>
</feature>
<evidence type="ECO:0000256" key="4">
    <source>
        <dbReference type="ARBA" id="ARBA00022692"/>
    </source>
</evidence>
<keyword evidence="8 11" id="KW-0472">Membrane</keyword>
<comment type="caution">
    <text evidence="14">The sequence shown here is derived from an EMBL/GenBank/DDBJ whole genome shotgun (WGS) entry which is preliminary data.</text>
</comment>
<gene>
    <name evidence="14" type="ORF">ZRA01_33180</name>
</gene>
<evidence type="ECO:0000259" key="13">
    <source>
        <dbReference type="PROSITE" id="PS51007"/>
    </source>
</evidence>
<name>A0A4Y4CWB7_ZOORA</name>
<evidence type="ECO:0000256" key="8">
    <source>
        <dbReference type="ARBA" id="ARBA00023136"/>
    </source>
</evidence>
<dbReference type="GO" id="GO:0020037">
    <property type="term" value="F:heme binding"/>
    <property type="evidence" value="ECO:0007669"/>
    <property type="project" value="InterPro"/>
</dbReference>
<feature type="coiled-coil region" evidence="10">
    <location>
        <begin position="355"/>
        <end position="382"/>
    </location>
</feature>
<dbReference type="OrthoDB" id="9765171at2"/>
<dbReference type="PANTHER" id="PTHR31632">
    <property type="entry name" value="IRON TRANSPORTER FTH1"/>
    <property type="match status" value="1"/>
</dbReference>
<dbReference type="SUPFAM" id="SSF46626">
    <property type="entry name" value="Cytochrome c"/>
    <property type="match status" value="1"/>
</dbReference>
<dbReference type="InterPro" id="IPR036909">
    <property type="entry name" value="Cyt_c-like_dom_sf"/>
</dbReference>
<keyword evidence="3 9" id="KW-0349">Heme</keyword>
<evidence type="ECO:0000256" key="9">
    <source>
        <dbReference type="PROSITE-ProRule" id="PRU00433"/>
    </source>
</evidence>
<evidence type="ECO:0000256" key="7">
    <source>
        <dbReference type="ARBA" id="ARBA00023004"/>
    </source>
</evidence>
<dbReference type="RefSeq" id="WP_141354375.1">
    <property type="nucleotide sequence ID" value="NZ_BJNV01000072.1"/>
</dbReference>
<feature type="transmembrane region" description="Helical" evidence="11">
    <location>
        <begin position="532"/>
        <end position="553"/>
    </location>
</feature>
<dbReference type="Proteomes" id="UP000318422">
    <property type="component" value="Unassembled WGS sequence"/>
</dbReference>
<keyword evidence="15" id="KW-1185">Reference proteome</keyword>
<evidence type="ECO:0000256" key="2">
    <source>
        <dbReference type="ARBA" id="ARBA00008333"/>
    </source>
</evidence>
<evidence type="ECO:0000256" key="10">
    <source>
        <dbReference type="SAM" id="Coils"/>
    </source>
</evidence>
<feature type="transmembrane region" description="Helical" evidence="11">
    <location>
        <begin position="565"/>
        <end position="587"/>
    </location>
</feature>